<dbReference type="GO" id="GO:0046872">
    <property type="term" value="F:metal ion binding"/>
    <property type="evidence" value="ECO:0007669"/>
    <property type="project" value="InterPro"/>
</dbReference>
<dbReference type="EMBL" id="JAPRAT010000007">
    <property type="protein sequence ID" value="MCZ0702621.1"/>
    <property type="molecule type" value="Genomic_DNA"/>
</dbReference>
<dbReference type="NCBIfam" id="NF047422">
    <property type="entry name" value="YfmF_fam"/>
    <property type="match status" value="1"/>
</dbReference>
<comment type="caution">
    <text evidence="2">The sequence shown here is derived from an EMBL/GenBank/DDBJ whole genome shotgun (WGS) entry which is preliminary data.</text>
</comment>
<gene>
    <name evidence="2" type="ORF">OWO01_05270</name>
</gene>
<feature type="domain" description="Peptidase M16 C-terminal" evidence="1">
    <location>
        <begin position="185"/>
        <end position="357"/>
    </location>
</feature>
<evidence type="ECO:0000313" key="3">
    <source>
        <dbReference type="Proteomes" id="UP001084197"/>
    </source>
</evidence>
<reference evidence="2" key="1">
    <citation type="submission" date="2022-11" db="EMBL/GenBank/DDBJ databases">
        <title>WGS of Natronobacillus azotifigens 24KS-1, an anaerobic diazotrophic haloalkaliphile from soda-rich habitats.</title>
        <authorList>
            <person name="Sorokin D.Y."/>
            <person name="Merkel A.Y."/>
        </authorList>
    </citation>
    <scope>NUCLEOTIDE SEQUENCE</scope>
    <source>
        <strain evidence="2">24KS-1</strain>
    </source>
</reference>
<protein>
    <submittedName>
        <fullName evidence="2">Pitrilysin family protein</fullName>
    </submittedName>
</protein>
<evidence type="ECO:0000313" key="2">
    <source>
        <dbReference type="EMBL" id="MCZ0702621.1"/>
    </source>
</evidence>
<dbReference type="PANTHER" id="PTHR11851">
    <property type="entry name" value="METALLOPROTEASE"/>
    <property type="match status" value="1"/>
</dbReference>
<keyword evidence="3" id="KW-1185">Reference proteome</keyword>
<evidence type="ECO:0000259" key="1">
    <source>
        <dbReference type="Pfam" id="PF05193"/>
    </source>
</evidence>
<dbReference type="InterPro" id="IPR011249">
    <property type="entry name" value="Metalloenz_LuxS/M16"/>
</dbReference>
<organism evidence="2 3">
    <name type="scientific">Natronobacillus azotifigens</name>
    <dbReference type="NCBI Taxonomy" id="472978"/>
    <lineage>
        <taxon>Bacteria</taxon>
        <taxon>Bacillati</taxon>
        <taxon>Bacillota</taxon>
        <taxon>Bacilli</taxon>
        <taxon>Bacillales</taxon>
        <taxon>Bacillaceae</taxon>
        <taxon>Natronobacillus</taxon>
    </lineage>
</organism>
<dbReference type="Proteomes" id="UP001084197">
    <property type="component" value="Unassembled WGS sequence"/>
</dbReference>
<dbReference type="SUPFAM" id="SSF63411">
    <property type="entry name" value="LuxS/MPP-like metallohydrolase"/>
    <property type="match status" value="2"/>
</dbReference>
<accession>A0A9J6RAM7</accession>
<dbReference type="InterPro" id="IPR050361">
    <property type="entry name" value="MPP/UQCRC_Complex"/>
</dbReference>
<dbReference type="Pfam" id="PF05193">
    <property type="entry name" value="Peptidase_M16_C"/>
    <property type="match status" value="1"/>
</dbReference>
<dbReference type="Gene3D" id="3.30.830.10">
    <property type="entry name" value="Metalloenzyme, LuxS/M16 peptidase-like"/>
    <property type="match status" value="2"/>
</dbReference>
<dbReference type="AlphaFoldDB" id="A0A9J6RAM7"/>
<proteinExistence type="predicted"/>
<name>A0A9J6RAM7_9BACI</name>
<dbReference type="InterPro" id="IPR007863">
    <property type="entry name" value="Peptidase_M16_C"/>
</dbReference>
<sequence length="432" mass="49593">MLQVNEHTIMKNGYRLHIINSKKFKTIHFTAKLRTNLDREAITKRALLPFVLQQGTEKYPSSNLFRRALDELYGSVMSIDGAKKGDHHILSIRMEVANQAYLTTEKNILAEGIQFLKEVIFQPKTVNGSFDPKVVEREKQTLAQKIASIIDDKMSYANMRLIDEMCEQESYRFHVHGYPEDLPGIDAENLFEYYQNCLKHDEMDLYLLGDFEGMDVESLVADHFDRTPPSPIPSNERLLKPVHESKEIIEEQMVQQGKLHLGFRTNITFADADYPALQIFNAIFGGFPSSKLFINVREKNSLAYYATSRFESHKGLLFVFSGIDPKEYRKAKQIILEQVEAMQTGDFTEEQITEAKKLVQNQYKETLDDPFGIIEVLFNQTLADTNRTIEEFFGQLNQTTKEELIAVANKLELDTVYFLTAQGGKTDGEKTL</sequence>
<dbReference type="RefSeq" id="WP_268779388.1">
    <property type="nucleotide sequence ID" value="NZ_JAPRAT010000007.1"/>
</dbReference>
<dbReference type="PANTHER" id="PTHR11851:SF186">
    <property type="entry name" value="INACTIVE METALLOPROTEASE YMFF-RELATED"/>
    <property type="match status" value="1"/>
</dbReference>